<dbReference type="SMART" id="SM01021">
    <property type="entry name" value="Bac_rhodopsin"/>
    <property type="match status" value="1"/>
</dbReference>
<dbReference type="PANTHER" id="PTHR28286:SF1">
    <property type="entry name" value="30 KDA HEAT SHOCK PROTEIN-RELATED"/>
    <property type="match status" value="1"/>
</dbReference>
<dbReference type="GO" id="GO:0005783">
    <property type="term" value="C:endoplasmic reticulum"/>
    <property type="evidence" value="ECO:0007669"/>
    <property type="project" value="TreeGrafter"/>
</dbReference>
<dbReference type="GO" id="GO:0005886">
    <property type="term" value="C:plasma membrane"/>
    <property type="evidence" value="ECO:0007669"/>
    <property type="project" value="TreeGrafter"/>
</dbReference>
<evidence type="ECO:0000256" key="4">
    <source>
        <dbReference type="ARBA" id="ARBA00022606"/>
    </source>
</evidence>
<dbReference type="AlphaFoldDB" id="A0A9P4IRD0"/>
<dbReference type="EMBL" id="ML978121">
    <property type="protein sequence ID" value="KAF2103973.1"/>
    <property type="molecule type" value="Genomic_DNA"/>
</dbReference>
<dbReference type="Gene3D" id="1.20.1070.10">
    <property type="entry name" value="Rhodopsin 7-helix transmembrane proteins"/>
    <property type="match status" value="1"/>
</dbReference>
<feature type="transmembrane region" description="Helical" evidence="12">
    <location>
        <begin position="198"/>
        <end position="220"/>
    </location>
</feature>
<evidence type="ECO:0000256" key="3">
    <source>
        <dbReference type="ARBA" id="ARBA00022543"/>
    </source>
</evidence>
<feature type="transmembrane region" description="Helical" evidence="12">
    <location>
        <begin position="61"/>
        <end position="80"/>
    </location>
</feature>
<dbReference type="CDD" id="cd15239">
    <property type="entry name" value="7tm_YRO2_fungal-like"/>
    <property type="match status" value="1"/>
</dbReference>
<proteinExistence type="inferred from homology"/>
<dbReference type="PANTHER" id="PTHR28286">
    <property type="match status" value="1"/>
</dbReference>
<evidence type="ECO:0000256" key="11">
    <source>
        <dbReference type="SAM" id="MobiDB-lite"/>
    </source>
</evidence>
<keyword evidence="7 12" id="KW-1133">Transmembrane helix</keyword>
<evidence type="ECO:0000256" key="12">
    <source>
        <dbReference type="SAM" id="Phobius"/>
    </source>
</evidence>
<evidence type="ECO:0000256" key="2">
    <source>
        <dbReference type="ARBA" id="ARBA00008130"/>
    </source>
</evidence>
<keyword evidence="8" id="KW-0157">Chromophore</keyword>
<sequence length="319" mass="35498">MMLERRNHALQDNPSIFKGQVADISITRRGSDWYWTVCAIMTVSTLAFLGLAFMRPRSNRIFHYITAGITMVAAVAYFSMGSNLGWTPIAVEFHRSEHIVRGTYREIFYVRYIDWFVTTPLILMDLFLTAGMPWPTILWVVLVDWVMVVSFLVGTLVESQYKWGYFAFGCAALFYILYQLVWEGRRHANALGNDVGRVFLASGSVILITWICYPICWGVSEGGNVIAPDSEAIFYGILDILSKPVFGALLILGHWNIDPARLGLRIRDFDENPAVHGGFTEKKETNGAGGVTNGTNGHTNGHTNGATATAPTETPAETV</sequence>
<dbReference type="PROSITE" id="PS00950">
    <property type="entry name" value="BACTERIAL_OPSIN_1"/>
    <property type="match status" value="1"/>
</dbReference>
<evidence type="ECO:0000256" key="10">
    <source>
        <dbReference type="ARBA" id="ARBA00023170"/>
    </source>
</evidence>
<keyword evidence="9 12" id="KW-0472">Membrane</keyword>
<feature type="compositionally biased region" description="Low complexity" evidence="11">
    <location>
        <begin position="293"/>
        <end position="319"/>
    </location>
</feature>
<keyword evidence="14" id="KW-1185">Reference proteome</keyword>
<feature type="transmembrane region" description="Helical" evidence="12">
    <location>
        <begin position="112"/>
        <end position="130"/>
    </location>
</feature>
<feature type="transmembrane region" description="Helical" evidence="12">
    <location>
        <begin position="137"/>
        <end position="157"/>
    </location>
</feature>
<feature type="transmembrane region" description="Helical" evidence="12">
    <location>
        <begin position="232"/>
        <end position="257"/>
    </location>
</feature>
<evidence type="ECO:0000256" key="1">
    <source>
        <dbReference type="ARBA" id="ARBA00004141"/>
    </source>
</evidence>
<dbReference type="InterPro" id="IPR001425">
    <property type="entry name" value="Arc/bac/fun_rhodopsins"/>
</dbReference>
<comment type="similarity">
    <text evidence="2">Belongs to the archaeal/bacterial/fungal opsin family.</text>
</comment>
<keyword evidence="5 12" id="KW-0812">Transmembrane</keyword>
<gene>
    <name evidence="13" type="ORF">NA57DRAFT_50828</name>
</gene>
<protein>
    <submittedName>
        <fullName evidence="13">Family A G protein-coupled receptor-like protein</fullName>
    </submittedName>
</protein>
<dbReference type="FunFam" id="1.20.1070.10:FF:000160">
    <property type="entry name" value="Related to Opsin-1"/>
    <property type="match status" value="1"/>
</dbReference>
<organism evidence="13 14">
    <name type="scientific">Rhizodiscina lignyota</name>
    <dbReference type="NCBI Taxonomy" id="1504668"/>
    <lineage>
        <taxon>Eukaryota</taxon>
        <taxon>Fungi</taxon>
        <taxon>Dikarya</taxon>
        <taxon>Ascomycota</taxon>
        <taxon>Pezizomycotina</taxon>
        <taxon>Dothideomycetes</taxon>
        <taxon>Pleosporomycetidae</taxon>
        <taxon>Aulographales</taxon>
        <taxon>Rhizodiscinaceae</taxon>
        <taxon>Rhizodiscina</taxon>
    </lineage>
</organism>
<dbReference type="Pfam" id="PF01036">
    <property type="entry name" value="Bac_rhodopsin"/>
    <property type="match status" value="1"/>
</dbReference>
<keyword evidence="10 13" id="KW-0675">Receptor</keyword>
<reference evidence="13" key="1">
    <citation type="journal article" date="2020" name="Stud. Mycol.">
        <title>101 Dothideomycetes genomes: a test case for predicting lifestyles and emergence of pathogens.</title>
        <authorList>
            <person name="Haridas S."/>
            <person name="Albert R."/>
            <person name="Binder M."/>
            <person name="Bloem J."/>
            <person name="Labutti K."/>
            <person name="Salamov A."/>
            <person name="Andreopoulos B."/>
            <person name="Baker S."/>
            <person name="Barry K."/>
            <person name="Bills G."/>
            <person name="Bluhm B."/>
            <person name="Cannon C."/>
            <person name="Castanera R."/>
            <person name="Culley D."/>
            <person name="Daum C."/>
            <person name="Ezra D."/>
            <person name="Gonzalez J."/>
            <person name="Henrissat B."/>
            <person name="Kuo A."/>
            <person name="Liang C."/>
            <person name="Lipzen A."/>
            <person name="Lutzoni F."/>
            <person name="Magnuson J."/>
            <person name="Mondo S."/>
            <person name="Nolan M."/>
            <person name="Ohm R."/>
            <person name="Pangilinan J."/>
            <person name="Park H.-J."/>
            <person name="Ramirez L."/>
            <person name="Alfaro M."/>
            <person name="Sun H."/>
            <person name="Tritt A."/>
            <person name="Yoshinaga Y."/>
            <person name="Zwiers L.-H."/>
            <person name="Turgeon B."/>
            <person name="Goodwin S."/>
            <person name="Spatafora J."/>
            <person name="Crous P."/>
            <person name="Grigoriev I."/>
        </authorList>
    </citation>
    <scope>NUCLEOTIDE SEQUENCE</scope>
    <source>
        <strain evidence="13">CBS 133067</strain>
    </source>
</reference>
<dbReference type="SUPFAM" id="SSF81321">
    <property type="entry name" value="Family A G protein-coupled receptor-like"/>
    <property type="match status" value="1"/>
</dbReference>
<keyword evidence="3" id="KW-0600">Photoreceptor protein</keyword>
<evidence type="ECO:0000256" key="5">
    <source>
        <dbReference type="ARBA" id="ARBA00022692"/>
    </source>
</evidence>
<name>A0A9P4IRD0_9PEZI</name>
<feature type="transmembrane region" description="Helical" evidence="12">
    <location>
        <begin position="163"/>
        <end position="182"/>
    </location>
</feature>
<evidence type="ECO:0000313" key="14">
    <source>
        <dbReference type="Proteomes" id="UP000799772"/>
    </source>
</evidence>
<comment type="caution">
    <text evidence="13">The sequence shown here is derived from an EMBL/GenBank/DDBJ whole genome shotgun (WGS) entry which is preliminary data.</text>
</comment>
<dbReference type="InterPro" id="IPR043476">
    <property type="entry name" value="Yro2-like_7TM"/>
</dbReference>
<feature type="region of interest" description="Disordered" evidence="11">
    <location>
        <begin position="276"/>
        <end position="319"/>
    </location>
</feature>
<dbReference type="PRINTS" id="PR00251">
    <property type="entry name" value="BACTRLOPSIN"/>
</dbReference>
<dbReference type="Proteomes" id="UP000799772">
    <property type="component" value="Unassembled WGS sequence"/>
</dbReference>
<keyword evidence="6" id="KW-0681">Retinal protein</keyword>
<evidence type="ECO:0000256" key="8">
    <source>
        <dbReference type="ARBA" id="ARBA00022991"/>
    </source>
</evidence>
<comment type="subcellular location">
    <subcellularLocation>
        <location evidence="1">Membrane</location>
        <topology evidence="1">Multi-pass membrane protein</topology>
    </subcellularLocation>
</comment>
<dbReference type="InterPro" id="IPR018229">
    <property type="entry name" value="Rhodopsin_retinal_BS"/>
</dbReference>
<dbReference type="OrthoDB" id="536545at2759"/>
<dbReference type="GO" id="GO:0009881">
    <property type="term" value="F:photoreceptor activity"/>
    <property type="evidence" value="ECO:0007669"/>
    <property type="project" value="UniProtKB-KW"/>
</dbReference>
<dbReference type="GO" id="GO:0005216">
    <property type="term" value="F:monoatomic ion channel activity"/>
    <property type="evidence" value="ECO:0007669"/>
    <property type="project" value="InterPro"/>
</dbReference>
<evidence type="ECO:0000313" key="13">
    <source>
        <dbReference type="EMBL" id="KAF2103973.1"/>
    </source>
</evidence>
<dbReference type="GO" id="GO:0007602">
    <property type="term" value="P:phototransduction"/>
    <property type="evidence" value="ECO:0007669"/>
    <property type="project" value="UniProtKB-KW"/>
</dbReference>
<evidence type="ECO:0000256" key="9">
    <source>
        <dbReference type="ARBA" id="ARBA00023136"/>
    </source>
</evidence>
<evidence type="ECO:0000256" key="7">
    <source>
        <dbReference type="ARBA" id="ARBA00022989"/>
    </source>
</evidence>
<feature type="transmembrane region" description="Helical" evidence="12">
    <location>
        <begin position="33"/>
        <end position="54"/>
    </location>
</feature>
<keyword evidence="4" id="KW-0716">Sensory transduction</keyword>
<evidence type="ECO:0000256" key="6">
    <source>
        <dbReference type="ARBA" id="ARBA00022925"/>
    </source>
</evidence>
<accession>A0A9P4IRD0</accession>